<protein>
    <submittedName>
        <fullName evidence="5">Urea ABC transporter ATP-binding protein</fullName>
    </submittedName>
</protein>
<dbReference type="AlphaFoldDB" id="F0STZ1"/>
<dbReference type="STRING" id="645991.Sgly_2225"/>
<organism evidence="5 6">
    <name type="scientific">Syntrophobotulus glycolicus (strain DSM 8271 / FlGlyR)</name>
    <dbReference type="NCBI Taxonomy" id="645991"/>
    <lineage>
        <taxon>Bacteria</taxon>
        <taxon>Bacillati</taxon>
        <taxon>Bacillota</taxon>
        <taxon>Clostridia</taxon>
        <taxon>Eubacteriales</taxon>
        <taxon>Desulfitobacteriaceae</taxon>
        <taxon>Syntrophobotulus</taxon>
    </lineage>
</organism>
<keyword evidence="1" id="KW-0813">Transport</keyword>
<dbReference type="InterPro" id="IPR003439">
    <property type="entry name" value="ABC_transporter-like_ATP-bd"/>
</dbReference>
<dbReference type="PANTHER" id="PTHR45772">
    <property type="entry name" value="CONSERVED COMPONENT OF ABC TRANSPORTER FOR NATURAL AMINO ACIDS-RELATED"/>
    <property type="match status" value="1"/>
</dbReference>
<keyword evidence="3 5" id="KW-0067">ATP-binding</keyword>
<reference evidence="5 6" key="1">
    <citation type="journal article" date="2011" name="Stand. Genomic Sci.">
        <title>Complete genome sequence of Syntrophobotulus glycolicus type strain (FlGlyR).</title>
        <authorList>
            <person name="Han C."/>
            <person name="Mwirichia R."/>
            <person name="Chertkov O."/>
            <person name="Held B."/>
            <person name="Lapidus A."/>
            <person name="Nolan M."/>
            <person name="Lucas S."/>
            <person name="Hammon N."/>
            <person name="Deshpande S."/>
            <person name="Cheng J.F."/>
            <person name="Tapia R."/>
            <person name="Goodwin L."/>
            <person name="Pitluck S."/>
            <person name="Huntemann M."/>
            <person name="Liolios K."/>
            <person name="Ivanova N."/>
            <person name="Pagani I."/>
            <person name="Mavromatis K."/>
            <person name="Ovchinikova G."/>
            <person name="Pati A."/>
            <person name="Chen A."/>
            <person name="Palaniappan K."/>
            <person name="Land M."/>
            <person name="Hauser L."/>
            <person name="Brambilla E.M."/>
            <person name="Rohde M."/>
            <person name="Spring S."/>
            <person name="Sikorski J."/>
            <person name="Goker M."/>
            <person name="Woyke T."/>
            <person name="Bristow J."/>
            <person name="Eisen J.A."/>
            <person name="Markowitz V."/>
            <person name="Hugenholtz P."/>
            <person name="Kyrpides N.C."/>
            <person name="Klenk H.P."/>
            <person name="Detter J.C."/>
        </authorList>
    </citation>
    <scope>NUCLEOTIDE SEQUENCE [LARGE SCALE GENOMIC DNA]</scope>
    <source>
        <strain evidence="6">DSM 8271 / FlGlyR</strain>
    </source>
</reference>
<evidence type="ECO:0000256" key="3">
    <source>
        <dbReference type="ARBA" id="ARBA00022840"/>
    </source>
</evidence>
<name>F0STZ1_SYNGF</name>
<accession>F0STZ1</accession>
<dbReference type="GO" id="GO:0005886">
    <property type="term" value="C:plasma membrane"/>
    <property type="evidence" value="ECO:0007669"/>
    <property type="project" value="TreeGrafter"/>
</dbReference>
<dbReference type="PROSITE" id="PS50893">
    <property type="entry name" value="ABC_TRANSPORTER_2"/>
    <property type="match status" value="1"/>
</dbReference>
<dbReference type="InterPro" id="IPR051120">
    <property type="entry name" value="ABC_AA/LPS_Transport"/>
</dbReference>
<dbReference type="Proteomes" id="UP000007488">
    <property type="component" value="Chromosome"/>
</dbReference>
<dbReference type="SMART" id="SM00382">
    <property type="entry name" value="AAA"/>
    <property type="match status" value="1"/>
</dbReference>
<sequence>MEDILHIQDLTVKFDGFKAVDHVNTAVRQGEIHFFIGPNGAGKTTLLDAICGRVKPAVGHIIFNGSVDLTNYAEDQIVNIGIGRKFQVPSVFAGLTVYDNMELAAVKKRSLTASIFHKATQEQVELIDHILHTIGLDEKRGQLSAALSHGEKQWLEIGMLLAQQPRLMLLDEPVAGMGRRETEKTGELLKNIAVDCTVVVVEHDMQFVRDYATKVTVLHEGAILDEGSVYDVQNNPKVIDVYLGRGGEQDA</sequence>
<gene>
    <name evidence="5" type="ordered locus">Sgly_2225</name>
</gene>
<keyword evidence="2" id="KW-0547">Nucleotide-binding</keyword>
<dbReference type="InterPro" id="IPR017781">
    <property type="entry name" value="ABC_transptr_urea_ATP-bd_UrtD"/>
</dbReference>
<evidence type="ECO:0000313" key="6">
    <source>
        <dbReference type="Proteomes" id="UP000007488"/>
    </source>
</evidence>
<dbReference type="RefSeq" id="WP_013625379.1">
    <property type="nucleotide sequence ID" value="NC_015172.1"/>
</dbReference>
<dbReference type="InterPro" id="IPR027417">
    <property type="entry name" value="P-loop_NTPase"/>
</dbReference>
<evidence type="ECO:0000313" key="5">
    <source>
        <dbReference type="EMBL" id="ADY56514.1"/>
    </source>
</evidence>
<dbReference type="eggNOG" id="COG4674">
    <property type="taxonomic scope" value="Bacteria"/>
</dbReference>
<dbReference type="CDD" id="cd03219">
    <property type="entry name" value="ABC_Mj1267_LivG_branched"/>
    <property type="match status" value="1"/>
</dbReference>
<evidence type="ECO:0000256" key="1">
    <source>
        <dbReference type="ARBA" id="ARBA00022448"/>
    </source>
</evidence>
<dbReference type="Gene3D" id="3.40.50.300">
    <property type="entry name" value="P-loop containing nucleotide triphosphate hydrolases"/>
    <property type="match status" value="1"/>
</dbReference>
<proteinExistence type="predicted"/>
<dbReference type="GO" id="GO:0005524">
    <property type="term" value="F:ATP binding"/>
    <property type="evidence" value="ECO:0007669"/>
    <property type="project" value="UniProtKB-KW"/>
</dbReference>
<dbReference type="GO" id="GO:0016887">
    <property type="term" value="F:ATP hydrolysis activity"/>
    <property type="evidence" value="ECO:0007669"/>
    <property type="project" value="InterPro"/>
</dbReference>
<evidence type="ECO:0000259" key="4">
    <source>
        <dbReference type="PROSITE" id="PS50893"/>
    </source>
</evidence>
<feature type="domain" description="ABC transporter" evidence="4">
    <location>
        <begin position="5"/>
        <end position="245"/>
    </location>
</feature>
<dbReference type="OrthoDB" id="9779136at2"/>
<dbReference type="NCBIfam" id="TIGR03411">
    <property type="entry name" value="urea_trans_UrtD"/>
    <property type="match status" value="1"/>
</dbReference>
<dbReference type="EMBL" id="CP002547">
    <property type="protein sequence ID" value="ADY56514.1"/>
    <property type="molecule type" value="Genomic_DNA"/>
</dbReference>
<dbReference type="InterPro" id="IPR003593">
    <property type="entry name" value="AAA+_ATPase"/>
</dbReference>
<dbReference type="Pfam" id="PF00005">
    <property type="entry name" value="ABC_tran"/>
    <property type="match status" value="1"/>
</dbReference>
<dbReference type="FunFam" id="3.40.50.300:FF:000421">
    <property type="entry name" value="Branched-chain amino acid ABC transporter ATP-binding protein"/>
    <property type="match status" value="1"/>
</dbReference>
<reference evidence="6" key="2">
    <citation type="submission" date="2011-02" db="EMBL/GenBank/DDBJ databases">
        <title>The complete genome of Syntrophobotulus glycolicus DSM 8271.</title>
        <authorList>
            <person name="Lucas S."/>
            <person name="Copeland A."/>
            <person name="Lapidus A."/>
            <person name="Bruce D."/>
            <person name="Goodwin L."/>
            <person name="Pitluck S."/>
            <person name="Kyrpides N."/>
            <person name="Mavromatis K."/>
            <person name="Pagani I."/>
            <person name="Ivanova N."/>
            <person name="Mikhailova N."/>
            <person name="Chertkov O."/>
            <person name="Held B."/>
            <person name="Detter J.C."/>
            <person name="Tapia R."/>
            <person name="Han C."/>
            <person name="Land M."/>
            <person name="Hauser L."/>
            <person name="Markowitz V."/>
            <person name="Cheng J.-F."/>
            <person name="Hugenholtz P."/>
            <person name="Woyke T."/>
            <person name="Wu D."/>
            <person name="Spring S."/>
            <person name="Schroeder M."/>
            <person name="Brambilla E."/>
            <person name="Klenk H.-P."/>
            <person name="Eisen J.A."/>
        </authorList>
    </citation>
    <scope>NUCLEOTIDE SEQUENCE [LARGE SCALE GENOMIC DNA]</scope>
    <source>
        <strain evidence="6">DSM 8271 / FlGlyR</strain>
    </source>
</reference>
<keyword evidence="6" id="KW-1185">Reference proteome</keyword>
<dbReference type="PANTHER" id="PTHR45772:SF8">
    <property type="entry name" value="HIGH-AFFINITY BRANCHED-CHAIN AMINO ACID TRANSPORT ATP-BINDING PROTEIN"/>
    <property type="match status" value="1"/>
</dbReference>
<dbReference type="KEGG" id="sgy:Sgly_2225"/>
<evidence type="ECO:0000256" key="2">
    <source>
        <dbReference type="ARBA" id="ARBA00022741"/>
    </source>
</evidence>
<dbReference type="SUPFAM" id="SSF52540">
    <property type="entry name" value="P-loop containing nucleoside triphosphate hydrolases"/>
    <property type="match status" value="1"/>
</dbReference>
<dbReference type="HOGENOM" id="CLU_000604_1_2_9"/>